<dbReference type="Proteomes" id="UP000295164">
    <property type="component" value="Unassembled WGS sequence"/>
</dbReference>
<name>A0A4R4DVU0_9BACT</name>
<proteinExistence type="predicted"/>
<dbReference type="RefSeq" id="WP_131853267.1">
    <property type="nucleotide sequence ID" value="NZ_SKFH01000032.1"/>
</dbReference>
<dbReference type="EMBL" id="SKFH01000032">
    <property type="protein sequence ID" value="TCZ67888.1"/>
    <property type="molecule type" value="Genomic_DNA"/>
</dbReference>
<dbReference type="AlphaFoldDB" id="A0A4R4DVU0"/>
<protein>
    <submittedName>
        <fullName evidence="1">Uncharacterized protein</fullName>
    </submittedName>
</protein>
<sequence length="231" mass="25986">MPKSMFKAMFHNPFAREDYSLVDLCLFGKDAATRSVREFVPEATEVRTALHRCVQESAEVRIALGEQVSATGDVDAFILNLRSTMEGCVDGISHFLGGRQSKGFLAFFPDGRTEFTHLAKKDADETMRRISLAVDRYGAQLDDRIKATLQRLEADWTAVRGEQLEKKSEVGTNRSERLTAREQLVLALWKLSATVLLRYFNQPDKCLEFFREHLLKGEGVGQPKAEDGQPG</sequence>
<keyword evidence="2" id="KW-1185">Reference proteome</keyword>
<reference evidence="1 2" key="1">
    <citation type="submission" date="2019-03" db="EMBL/GenBank/DDBJ databases">
        <authorList>
            <person name="Kim M.K.M."/>
        </authorList>
    </citation>
    <scope>NUCLEOTIDE SEQUENCE [LARGE SCALE GENOMIC DNA]</scope>
    <source>
        <strain evidence="1 2">17J68-15</strain>
    </source>
</reference>
<organism evidence="1 2">
    <name type="scientific">Flaviaesturariibacter aridisoli</name>
    <dbReference type="NCBI Taxonomy" id="2545761"/>
    <lineage>
        <taxon>Bacteria</taxon>
        <taxon>Pseudomonadati</taxon>
        <taxon>Bacteroidota</taxon>
        <taxon>Chitinophagia</taxon>
        <taxon>Chitinophagales</taxon>
        <taxon>Chitinophagaceae</taxon>
        <taxon>Flaviaestuariibacter</taxon>
    </lineage>
</organism>
<evidence type="ECO:0000313" key="1">
    <source>
        <dbReference type="EMBL" id="TCZ67888.1"/>
    </source>
</evidence>
<comment type="caution">
    <text evidence="1">The sequence shown here is derived from an EMBL/GenBank/DDBJ whole genome shotgun (WGS) entry which is preliminary data.</text>
</comment>
<gene>
    <name evidence="1" type="ORF">E0486_15095</name>
</gene>
<evidence type="ECO:0000313" key="2">
    <source>
        <dbReference type="Proteomes" id="UP000295164"/>
    </source>
</evidence>
<accession>A0A4R4DVU0</accession>